<evidence type="ECO:0000313" key="3">
    <source>
        <dbReference type="Proteomes" id="UP000249354"/>
    </source>
</evidence>
<dbReference type="GO" id="GO:0051536">
    <property type="term" value="F:iron-sulfur cluster binding"/>
    <property type="evidence" value="ECO:0007669"/>
    <property type="project" value="InterPro"/>
</dbReference>
<dbReference type="PROSITE" id="PS51085">
    <property type="entry name" value="2FE2S_FER_2"/>
    <property type="match status" value="1"/>
</dbReference>
<feature type="domain" description="2Fe-2S ferredoxin-type" evidence="1">
    <location>
        <begin position="4"/>
        <end position="79"/>
    </location>
</feature>
<dbReference type="Gene3D" id="3.10.20.30">
    <property type="match status" value="1"/>
</dbReference>
<dbReference type="EMBL" id="QBMC01000246">
    <property type="protein sequence ID" value="PZO09543.1"/>
    <property type="molecule type" value="Genomic_DNA"/>
</dbReference>
<reference evidence="3" key="1">
    <citation type="submission" date="2018-04" db="EMBL/GenBank/DDBJ databases">
        <authorList>
            <person name="Cornet L."/>
        </authorList>
    </citation>
    <scope>NUCLEOTIDE SEQUENCE [LARGE SCALE GENOMIC DNA]</scope>
</reference>
<dbReference type="Proteomes" id="UP000249354">
    <property type="component" value="Unassembled WGS sequence"/>
</dbReference>
<evidence type="ECO:0000313" key="2">
    <source>
        <dbReference type="EMBL" id="PZO09543.1"/>
    </source>
</evidence>
<dbReference type="CDD" id="cd00207">
    <property type="entry name" value="fer2"/>
    <property type="match status" value="1"/>
</dbReference>
<dbReference type="SUPFAM" id="SSF54292">
    <property type="entry name" value="2Fe-2S ferredoxin-like"/>
    <property type="match status" value="1"/>
</dbReference>
<proteinExistence type="predicted"/>
<name>A0A2W4TL60_9CYAN</name>
<dbReference type="InterPro" id="IPR036010">
    <property type="entry name" value="2Fe-2S_ferredoxin-like_sf"/>
</dbReference>
<protein>
    <submittedName>
        <fullName evidence="2">(2Fe-2S)-binding protein</fullName>
    </submittedName>
</protein>
<dbReference type="InterPro" id="IPR001041">
    <property type="entry name" value="2Fe-2S_ferredoxin-type"/>
</dbReference>
<accession>A0A2W4TL60</accession>
<dbReference type="InterPro" id="IPR012675">
    <property type="entry name" value="Beta-grasp_dom_sf"/>
</dbReference>
<sequence length="81" mass="8531">MATVNIRFLPDDIAVRAQAGEPLLAVAARAGVHISTGCLMGSCHACEVDMTGEEEPVLACLQAVPSEPADIEINLLDDPTW</sequence>
<evidence type="ECO:0000259" key="1">
    <source>
        <dbReference type="PROSITE" id="PS51085"/>
    </source>
</evidence>
<reference evidence="2 3" key="2">
    <citation type="submission" date="2018-06" db="EMBL/GenBank/DDBJ databases">
        <title>Metagenomic assembly of (sub)arctic Cyanobacteria and their associated microbiome from non-axenic cultures.</title>
        <authorList>
            <person name="Baurain D."/>
        </authorList>
    </citation>
    <scope>NUCLEOTIDE SEQUENCE [LARGE SCALE GENOMIC DNA]</scope>
    <source>
        <strain evidence="2">ULC129bin1</strain>
    </source>
</reference>
<dbReference type="Pfam" id="PF00111">
    <property type="entry name" value="Fer2"/>
    <property type="match status" value="1"/>
</dbReference>
<gene>
    <name evidence="2" type="ORF">DCF25_21490</name>
</gene>
<organism evidence="2 3">
    <name type="scientific">Leptolyngbya foveolarum</name>
    <dbReference type="NCBI Taxonomy" id="47253"/>
    <lineage>
        <taxon>Bacteria</taxon>
        <taxon>Bacillati</taxon>
        <taxon>Cyanobacteriota</taxon>
        <taxon>Cyanophyceae</taxon>
        <taxon>Leptolyngbyales</taxon>
        <taxon>Leptolyngbyaceae</taxon>
        <taxon>Leptolyngbya group</taxon>
        <taxon>Leptolyngbya</taxon>
    </lineage>
</organism>
<comment type="caution">
    <text evidence="2">The sequence shown here is derived from an EMBL/GenBank/DDBJ whole genome shotgun (WGS) entry which is preliminary data.</text>
</comment>
<dbReference type="AlphaFoldDB" id="A0A2W4TL60"/>